<dbReference type="EMBL" id="JANBPY010001256">
    <property type="protein sequence ID" value="KAJ1960837.1"/>
    <property type="molecule type" value="Genomic_DNA"/>
</dbReference>
<sequence length="210" mass="24158">CTIGFTPSDITRGKAEPSTSQVTLEEPSANPRVQPVTRLKLTNQRLPALTRRRNHLDQTKQLIRSWAKGDPGSECLDVKLLHTSSDGAFEIVLRELRPEFQHFKPLFLKLRRILFDWDGEQISFFYRSNTGQEIAAPKDVSRRNLDARGSRPIFDNVERKADHQARNAATSNAESGRDKYYDRLISREEVTDEILDKFAGAIDYFIKDYF</sequence>
<protein>
    <submittedName>
        <fullName evidence="2">Uncharacterized protein</fullName>
    </submittedName>
</protein>
<name>A0A9W8E2B6_9FUNG</name>
<keyword evidence="3" id="KW-1185">Reference proteome</keyword>
<gene>
    <name evidence="2" type="ORF">IWQ62_004079</name>
</gene>
<feature type="region of interest" description="Disordered" evidence="1">
    <location>
        <begin position="1"/>
        <end position="31"/>
    </location>
</feature>
<accession>A0A9W8E2B6</accession>
<evidence type="ECO:0000256" key="1">
    <source>
        <dbReference type="SAM" id="MobiDB-lite"/>
    </source>
</evidence>
<feature type="non-terminal residue" evidence="2">
    <location>
        <position position="1"/>
    </location>
</feature>
<dbReference type="AlphaFoldDB" id="A0A9W8E2B6"/>
<evidence type="ECO:0000313" key="3">
    <source>
        <dbReference type="Proteomes" id="UP001150925"/>
    </source>
</evidence>
<organism evidence="2 3">
    <name type="scientific">Dispira parvispora</name>
    <dbReference type="NCBI Taxonomy" id="1520584"/>
    <lineage>
        <taxon>Eukaryota</taxon>
        <taxon>Fungi</taxon>
        <taxon>Fungi incertae sedis</taxon>
        <taxon>Zoopagomycota</taxon>
        <taxon>Kickxellomycotina</taxon>
        <taxon>Dimargaritomycetes</taxon>
        <taxon>Dimargaritales</taxon>
        <taxon>Dimargaritaceae</taxon>
        <taxon>Dispira</taxon>
    </lineage>
</organism>
<dbReference type="Proteomes" id="UP001150925">
    <property type="component" value="Unassembled WGS sequence"/>
</dbReference>
<evidence type="ECO:0000313" key="2">
    <source>
        <dbReference type="EMBL" id="KAJ1960837.1"/>
    </source>
</evidence>
<comment type="caution">
    <text evidence="2">The sequence shown here is derived from an EMBL/GenBank/DDBJ whole genome shotgun (WGS) entry which is preliminary data.</text>
</comment>
<reference evidence="2" key="1">
    <citation type="submission" date="2022-07" db="EMBL/GenBank/DDBJ databases">
        <title>Phylogenomic reconstructions and comparative analyses of Kickxellomycotina fungi.</title>
        <authorList>
            <person name="Reynolds N.K."/>
            <person name="Stajich J.E."/>
            <person name="Barry K."/>
            <person name="Grigoriev I.V."/>
            <person name="Crous P."/>
            <person name="Smith M.E."/>
        </authorList>
    </citation>
    <scope>NUCLEOTIDE SEQUENCE</scope>
    <source>
        <strain evidence="2">RSA 1196</strain>
    </source>
</reference>
<proteinExistence type="predicted"/>